<evidence type="ECO:0000313" key="2">
    <source>
        <dbReference type="EMBL" id="RWR46619.1"/>
    </source>
</evidence>
<proteinExistence type="predicted"/>
<dbReference type="Proteomes" id="UP000286594">
    <property type="component" value="Unassembled WGS sequence"/>
</dbReference>
<name>A0A443LBS9_9RHOB</name>
<organism evidence="2 3">
    <name type="scientific">Paenirhodobacter ferrireducens</name>
    <dbReference type="NCBI Taxonomy" id="1215032"/>
    <lineage>
        <taxon>Bacteria</taxon>
        <taxon>Pseudomonadati</taxon>
        <taxon>Pseudomonadota</taxon>
        <taxon>Alphaproteobacteria</taxon>
        <taxon>Rhodobacterales</taxon>
        <taxon>Rhodobacter group</taxon>
        <taxon>Paenirhodobacter</taxon>
    </lineage>
</organism>
<feature type="region of interest" description="Disordered" evidence="1">
    <location>
        <begin position="1"/>
        <end position="29"/>
    </location>
</feature>
<dbReference type="RefSeq" id="WP_128150126.1">
    <property type="nucleotide sequence ID" value="NZ_SAVB01000018.1"/>
</dbReference>
<dbReference type="AlphaFoldDB" id="A0A443LBS9"/>
<comment type="caution">
    <text evidence="2">The sequence shown here is derived from an EMBL/GenBank/DDBJ whole genome shotgun (WGS) entry which is preliminary data.</text>
</comment>
<reference evidence="2 3" key="1">
    <citation type="submission" date="2019-01" db="EMBL/GenBank/DDBJ databases">
        <title>Sinorhodobacter populi sp. nov. isolated from the symptomatic bark tissue of Populus euramericana canker.</title>
        <authorList>
            <person name="Xu G."/>
        </authorList>
    </citation>
    <scope>NUCLEOTIDE SEQUENCE [LARGE SCALE GENOMIC DNA]</scope>
    <source>
        <strain evidence="2 3">CCTCC AB2012026</strain>
    </source>
</reference>
<dbReference type="EMBL" id="SAVB01000018">
    <property type="protein sequence ID" value="RWR46619.1"/>
    <property type="molecule type" value="Genomic_DNA"/>
</dbReference>
<keyword evidence="3" id="KW-1185">Reference proteome</keyword>
<accession>A0A443LBS9</accession>
<sequence length="123" mass="12491">MRTVGGARRPADGADGDAGADGLMAGAEGGSPDGTGGVLFALGAWIDPQAPATIADYDAWEDQIVVVYDPEAGAAPRLSIEPSDTMGAAWVVLNGTRLAEVLEAGSLAPRDVLLLTPAEFAHF</sequence>
<evidence type="ECO:0000313" key="3">
    <source>
        <dbReference type="Proteomes" id="UP000286594"/>
    </source>
</evidence>
<evidence type="ECO:0000256" key="1">
    <source>
        <dbReference type="SAM" id="MobiDB-lite"/>
    </source>
</evidence>
<protein>
    <submittedName>
        <fullName evidence="2">Uncharacterized protein</fullName>
    </submittedName>
</protein>
<gene>
    <name evidence="2" type="ORF">EOW65_13110</name>
</gene>
<dbReference type="OrthoDB" id="7801966at2"/>